<dbReference type="EMBL" id="MH450053">
    <property type="protein sequence ID" value="AXF94971.1"/>
    <property type="molecule type" value="Genomic_DNA"/>
</dbReference>
<protein>
    <submittedName>
        <fullName evidence="1">Uncharacterized protein</fullName>
    </submittedName>
</protein>
<gene>
    <name evidence="2" type="ORF">pHN32_1_00435</name>
    <name evidence="1" type="ORF">pHN32wt_00470</name>
</gene>
<evidence type="ECO:0000313" key="1">
    <source>
        <dbReference type="EMBL" id="AXF94876.1"/>
    </source>
</evidence>
<name>A0A345DL17_ECOLX</name>
<dbReference type="AlphaFoldDB" id="A0A345DL17"/>
<geneLocation type="plasmid" evidence="1">
    <name>pHN32wt</name>
</geneLocation>
<dbReference type="RefSeq" id="WP_181368891.1">
    <property type="nucleotide sequence ID" value="NZ_MH450052.1"/>
</dbReference>
<evidence type="ECO:0000313" key="2">
    <source>
        <dbReference type="EMBL" id="AXF94971.1"/>
    </source>
</evidence>
<reference evidence="1" key="1">
    <citation type="submission" date="2018-06" db="EMBL/GenBank/DDBJ databases">
        <title>Differential stability in E. coli or Salmonella typhi of the plasmid pHN32 depends on a region flanked by a long direct repeated segment containing a reverse ter-box-like sequence.</title>
        <authorList>
            <person name="Belman-Ramos C.M."/>
            <person name="Cevallos M.A."/>
            <person name="Romero D."/>
            <person name="Mendoza-Medellin A."/>
            <person name="Castanos C.E."/>
            <person name="Espinosa-Aguirre J.J."/>
            <person name="Camacho-Carranza R."/>
        </authorList>
    </citation>
    <scope>NUCLEOTIDE SEQUENCE</scope>
    <source>
        <plasmid evidence="2">pHN32_1</plasmid>
        <plasmid evidence="1">pHN32wt</plasmid>
    </source>
</reference>
<geneLocation type="plasmid" evidence="2">
    <name>pHN32_1</name>
</geneLocation>
<sequence>MTTNSNGAPGKTRHLNDIAVCCENPGMRVICVDDAESDFWLSVSLPCATVLEGKSRISQDVLVLQRERGHCLFPGTPGAGMSITKQPMYRFFLAKSDVSQIKALYSGEDGERLAEVIRQNCNVWYPLKPGDGHHDK</sequence>
<organism evidence="1">
    <name type="scientific">Escherichia coli</name>
    <dbReference type="NCBI Taxonomy" id="562"/>
    <lineage>
        <taxon>Bacteria</taxon>
        <taxon>Pseudomonadati</taxon>
        <taxon>Pseudomonadota</taxon>
        <taxon>Gammaproteobacteria</taxon>
        <taxon>Enterobacterales</taxon>
        <taxon>Enterobacteriaceae</taxon>
        <taxon>Escherichia</taxon>
    </lineage>
</organism>
<dbReference type="EMBL" id="MH450052">
    <property type="protein sequence ID" value="AXF94876.1"/>
    <property type="molecule type" value="Genomic_DNA"/>
</dbReference>
<proteinExistence type="predicted"/>
<accession>A0A345DL17</accession>
<keyword evidence="1" id="KW-0614">Plasmid</keyword>